<comment type="caution">
    <text evidence="3">The sequence shown here is derived from an EMBL/GenBank/DDBJ whole genome shotgun (WGS) entry which is preliminary data.</text>
</comment>
<dbReference type="PANTHER" id="PTHR33116:SF78">
    <property type="entry name" value="OS12G0587133 PROTEIN"/>
    <property type="match status" value="1"/>
</dbReference>
<protein>
    <submittedName>
        <fullName evidence="3">NADH dehydrogenase [ubiquinone] iron-sulfur protein 7, mitochondrial</fullName>
    </submittedName>
</protein>
<dbReference type="AlphaFoldDB" id="A0A438EXL4"/>
<accession>A0A438EXL4</accession>
<dbReference type="NCBIfam" id="NF005012">
    <property type="entry name" value="PRK06411.1"/>
    <property type="match status" value="1"/>
</dbReference>
<name>A0A438EXL4_VITVI</name>
<dbReference type="CDD" id="cd01650">
    <property type="entry name" value="RT_nLTR_like"/>
    <property type="match status" value="1"/>
</dbReference>
<dbReference type="EMBL" id="QGNW01001168">
    <property type="protein sequence ID" value="RVW52436.1"/>
    <property type="molecule type" value="Genomic_DNA"/>
</dbReference>
<dbReference type="Pfam" id="PF13966">
    <property type="entry name" value="zf-RVT"/>
    <property type="match status" value="1"/>
</dbReference>
<feature type="compositionally biased region" description="Low complexity" evidence="1">
    <location>
        <begin position="29"/>
        <end position="39"/>
    </location>
</feature>
<evidence type="ECO:0000313" key="4">
    <source>
        <dbReference type="Proteomes" id="UP000288805"/>
    </source>
</evidence>
<feature type="domain" description="Reverse transcriptase" evidence="2">
    <location>
        <begin position="511"/>
        <end position="791"/>
    </location>
</feature>
<dbReference type="InterPro" id="IPR036691">
    <property type="entry name" value="Endo/exonu/phosph_ase_sf"/>
</dbReference>
<dbReference type="SUPFAM" id="SSF56770">
    <property type="entry name" value="HydA/Nqo6-like"/>
    <property type="match status" value="1"/>
</dbReference>
<dbReference type="InterPro" id="IPR043502">
    <property type="entry name" value="DNA/RNA_pol_sf"/>
</dbReference>
<dbReference type="SUPFAM" id="SSF56219">
    <property type="entry name" value="DNase I-like"/>
    <property type="match status" value="1"/>
</dbReference>
<dbReference type="Gene3D" id="3.60.10.10">
    <property type="entry name" value="Endonuclease/exonuclease/phosphatase"/>
    <property type="match status" value="1"/>
</dbReference>
<dbReference type="InterPro" id="IPR026960">
    <property type="entry name" value="RVT-Znf"/>
</dbReference>
<sequence length="1243" mass="141758">MALLTRTSRLALTAPQRIAALHTTLPSLSSESAAPAPYSRAPPPSSTSPAGLSKAAEFVISKVDDLLNWARRGSIWPMTFGLACCAVEMMHTGAARYDLDRFGIIFRPSPRQSDCMIVAGTLTNKMAPALRKCVFLTSYFLCSVWAFLDVENVVVMEIGVITTTSAIGAWENSCSTLLTPANRIRHRNSGSALEYLLVRPQKKHMIDVVVVGYTWSGGLNNQSWARLDRFLVSPNWIDQYSRATQRRLPRPISDHFPILLEGGGLRRGPYPFKFENMWLKAEGFKELIEGWWQGIVVRGRPSYRLAAKMRGLKHNLKIWNKEVFGRLEKNKAEALQQVERWDVVEEERALSEEELGQKKTAKENYSKWVSMEEVHWRQLSREIWLREGDRNTGFFHRMANAHRRVNNLIKIKINGVRLTEDQDVRDGIVNAYQHLLSENSDWKADIGGLVLKQISLSEADALELPFTEAEIYAALMGMNGDKAPGPDGFTVAFWQNCWEIVKEDVLDMFKEFYDQNSFIKSLNHTFLVLIPKKGGAEDLGDYRPINLLGGLYKLLAKVLANRLKKIIDKVISPDQNAFIKGRQILDGSLIANEVIDSWQKRGEKGLICKLDIEKAFDNINWQFLLKVLHKMGFGSKWIGWMWSCISTIKYSMLVNGVPAGFFSSSKGLRQGDPLSPYLFIMGMEVLSALISRAVEGGFIYGCRIWKGRGQPVNITHLLFADDTIVFCEAKKESLLYLSWILLWFEAASGLKINLEKSMVIPVGEVEGALDMAAEIGCKVGQLPTVYLGLPLGAPNRASSVWDGVEEKMRRKLALWKRHFLSKGGRITLIKSTLASIPLYQMSLFRMPKSVARRLEKLQRNFLWGGANGGNKAHLIKWEVVCTDKKKGGLGLRKLIWLNKALLGKWIWRFARAKEELWKKVLEAKYGKEEFGWRTKKANGVFGVGVWKEILKESTWCWDNMVFKVGKGNKVRFWIDPWCGNNVLSEAFPDLFSMAVQRNATVEDYWDQNLSQGGWSLRLLRDFNDWELGLVDNMLVELRNYRVSMEEDSVFWRGGADGLFKVKEAYRVLINADEAAFPHSNVWVAKVPTKITFFAWEATWGKVLTLDRLQRRGWHLPNRCFLCGCEEETINHILIHCTVAKGLWDIILALCGVQWVFPNSVKEVLSSWKGSFVGRKRKKVWKSIPLFIFWTIWKERNRLAFKGGVLAFQKLKTSFVYNFWGWAKVYIDMESNSLIGFLEWIASK</sequence>
<feature type="region of interest" description="Disordered" evidence="1">
    <location>
        <begin position="29"/>
        <end position="50"/>
    </location>
</feature>
<dbReference type="InterPro" id="IPR000477">
    <property type="entry name" value="RT_dom"/>
</dbReference>
<dbReference type="OrthoDB" id="268400at2759"/>
<evidence type="ECO:0000313" key="3">
    <source>
        <dbReference type="EMBL" id="RVW52436.1"/>
    </source>
</evidence>
<dbReference type="Pfam" id="PF00078">
    <property type="entry name" value="RVT_1"/>
    <property type="match status" value="1"/>
</dbReference>
<organism evidence="3 4">
    <name type="scientific">Vitis vinifera</name>
    <name type="common">Grape</name>
    <dbReference type="NCBI Taxonomy" id="29760"/>
    <lineage>
        <taxon>Eukaryota</taxon>
        <taxon>Viridiplantae</taxon>
        <taxon>Streptophyta</taxon>
        <taxon>Embryophyta</taxon>
        <taxon>Tracheophyta</taxon>
        <taxon>Spermatophyta</taxon>
        <taxon>Magnoliopsida</taxon>
        <taxon>eudicotyledons</taxon>
        <taxon>Gunneridae</taxon>
        <taxon>Pentapetalae</taxon>
        <taxon>rosids</taxon>
        <taxon>Vitales</taxon>
        <taxon>Vitaceae</taxon>
        <taxon>Viteae</taxon>
        <taxon>Vitis</taxon>
    </lineage>
</organism>
<reference evidence="3 4" key="1">
    <citation type="journal article" date="2018" name="PLoS Genet.">
        <title>Population sequencing reveals clonal diversity and ancestral inbreeding in the grapevine cultivar Chardonnay.</title>
        <authorList>
            <person name="Roach M.J."/>
            <person name="Johnson D.L."/>
            <person name="Bohlmann J."/>
            <person name="van Vuuren H.J."/>
            <person name="Jones S.J."/>
            <person name="Pretorius I.S."/>
            <person name="Schmidt S.A."/>
            <person name="Borneman A.R."/>
        </authorList>
    </citation>
    <scope>NUCLEOTIDE SEQUENCE [LARGE SCALE GENOMIC DNA]</scope>
    <source>
        <strain evidence="4">cv. Chardonnay</strain>
        <tissue evidence="3">Leaf</tissue>
    </source>
</reference>
<evidence type="ECO:0000259" key="2">
    <source>
        <dbReference type="PROSITE" id="PS50878"/>
    </source>
</evidence>
<proteinExistence type="predicted"/>
<dbReference type="PANTHER" id="PTHR33116">
    <property type="entry name" value="REVERSE TRANSCRIPTASE ZINC-BINDING DOMAIN-CONTAINING PROTEIN-RELATED-RELATED"/>
    <property type="match status" value="1"/>
</dbReference>
<dbReference type="Gene3D" id="3.40.50.12280">
    <property type="match status" value="1"/>
</dbReference>
<gene>
    <name evidence="3" type="primary">NDUS7_1</name>
    <name evidence="3" type="ORF">CK203_072052</name>
</gene>
<keyword evidence="3" id="KW-0830">Ubiquinone</keyword>
<dbReference type="SUPFAM" id="SSF56672">
    <property type="entry name" value="DNA/RNA polymerases"/>
    <property type="match status" value="1"/>
</dbReference>
<evidence type="ECO:0000256" key="1">
    <source>
        <dbReference type="SAM" id="MobiDB-lite"/>
    </source>
</evidence>
<dbReference type="PROSITE" id="PS50878">
    <property type="entry name" value="RT_POL"/>
    <property type="match status" value="1"/>
</dbReference>
<dbReference type="Proteomes" id="UP000288805">
    <property type="component" value="Unassembled WGS sequence"/>
</dbReference>